<comment type="caution">
    <text evidence="3">The sequence shown here is derived from an EMBL/GenBank/DDBJ whole genome shotgun (WGS) entry which is preliminary data.</text>
</comment>
<dbReference type="Proteomes" id="UP000828236">
    <property type="component" value="Unassembled WGS sequence"/>
</dbReference>
<feature type="compositionally biased region" description="Polar residues" evidence="1">
    <location>
        <begin position="433"/>
        <end position="443"/>
    </location>
</feature>
<proteinExistence type="predicted"/>
<reference evidence="2" key="3">
    <citation type="journal article" date="2021" name="World Allergy Organ. J.">
        <title>Chromosome-level assembly of Dermatophagoides farinae genome and transcriptome reveals two novel allergens Der f 37 and Der f 39.</title>
        <authorList>
            <person name="Chen J."/>
            <person name="Cai Z."/>
            <person name="Fan D."/>
            <person name="Hu J."/>
            <person name="Hou Y."/>
            <person name="He Y."/>
            <person name="Zhang Z."/>
            <person name="Zhao Z."/>
            <person name="Gao P."/>
            <person name="Hu W."/>
            <person name="Sun J."/>
            <person name="Li J."/>
            <person name="Ji K."/>
        </authorList>
    </citation>
    <scope>NUCLEOTIDE SEQUENCE</scope>
    <source>
        <strain evidence="2">JKM2019</strain>
    </source>
</reference>
<evidence type="ECO:0000256" key="1">
    <source>
        <dbReference type="SAM" id="MobiDB-lite"/>
    </source>
</evidence>
<dbReference type="EMBL" id="SDOV01000004">
    <property type="protein sequence ID" value="KAH7642088.1"/>
    <property type="molecule type" value="Genomic_DNA"/>
</dbReference>
<gene>
    <name evidence="3" type="primary">TBRG4</name>
    <name evidence="3" type="ORF">DERF_003122</name>
    <name evidence="2" type="ORF">HUG17_5133</name>
</gene>
<evidence type="ECO:0000313" key="2">
    <source>
        <dbReference type="EMBL" id="KAH7642088.1"/>
    </source>
</evidence>
<dbReference type="OrthoDB" id="6501018at2759"/>
<organism evidence="3 4">
    <name type="scientific">Dermatophagoides farinae</name>
    <name type="common">American house dust mite</name>
    <dbReference type="NCBI Taxonomy" id="6954"/>
    <lineage>
        <taxon>Eukaryota</taxon>
        <taxon>Metazoa</taxon>
        <taxon>Ecdysozoa</taxon>
        <taxon>Arthropoda</taxon>
        <taxon>Chelicerata</taxon>
        <taxon>Arachnida</taxon>
        <taxon>Acari</taxon>
        <taxon>Acariformes</taxon>
        <taxon>Sarcoptiformes</taxon>
        <taxon>Astigmata</taxon>
        <taxon>Psoroptidia</taxon>
        <taxon>Analgoidea</taxon>
        <taxon>Pyroglyphidae</taxon>
        <taxon>Dermatophagoidinae</taxon>
        <taxon>Dermatophagoides</taxon>
    </lineage>
</organism>
<evidence type="ECO:0000313" key="3">
    <source>
        <dbReference type="EMBL" id="KAH9529230.1"/>
    </source>
</evidence>
<name>A0A922IFI7_DERFA</name>
<evidence type="ECO:0000313" key="4">
    <source>
        <dbReference type="Proteomes" id="UP000790347"/>
    </source>
</evidence>
<accession>A0A922IFI7</accession>
<reference evidence="2" key="2">
    <citation type="submission" date="2020-06" db="EMBL/GenBank/DDBJ databases">
        <authorList>
            <person name="Ji K."/>
            <person name="Li J."/>
        </authorList>
    </citation>
    <scope>NUCLEOTIDE SEQUENCE</scope>
    <source>
        <strain evidence="2">JKM2019</strain>
        <tissue evidence="2">Whole body</tissue>
    </source>
</reference>
<feature type="region of interest" description="Disordered" evidence="1">
    <location>
        <begin position="431"/>
        <end position="453"/>
    </location>
</feature>
<dbReference type="AlphaFoldDB" id="A0A922IFI7"/>
<dbReference type="EMBL" id="ASGP02000001">
    <property type="protein sequence ID" value="KAH9529230.1"/>
    <property type="molecule type" value="Genomic_DNA"/>
</dbReference>
<dbReference type="Proteomes" id="UP000790347">
    <property type="component" value="Unassembled WGS sequence"/>
</dbReference>
<reference evidence="3" key="1">
    <citation type="submission" date="2013-05" db="EMBL/GenBank/DDBJ databases">
        <authorList>
            <person name="Yim A.K.Y."/>
            <person name="Chan T.F."/>
            <person name="Ji K.M."/>
            <person name="Liu X.Y."/>
            <person name="Zhou J.W."/>
            <person name="Li R.Q."/>
            <person name="Yang K.Y."/>
            <person name="Li J."/>
            <person name="Li M."/>
            <person name="Law P.T.W."/>
            <person name="Wu Y.L."/>
            <person name="Cai Z.L."/>
            <person name="Qin H."/>
            <person name="Bao Y."/>
            <person name="Leung R.K.K."/>
            <person name="Ng P.K.S."/>
            <person name="Zou J."/>
            <person name="Zhong X.J."/>
            <person name="Ran P.X."/>
            <person name="Zhong N.S."/>
            <person name="Liu Z.G."/>
            <person name="Tsui S.K.W."/>
        </authorList>
    </citation>
    <scope>NUCLEOTIDE SEQUENCE</scope>
    <source>
        <strain evidence="3">Derf</strain>
        <tissue evidence="3">Whole organism</tissue>
    </source>
</reference>
<keyword evidence="4" id="KW-1185">Reference proteome</keyword>
<reference evidence="3" key="4">
    <citation type="journal article" date="2022" name="Res Sq">
        <title>Comparative Genomics Reveals Insights into the Divergent Evolution of Astigmatic Mites and Household Pest Adaptations.</title>
        <authorList>
            <person name="Xiong Q."/>
            <person name="Wan A.T.-Y."/>
            <person name="Liu X.-Y."/>
            <person name="Fung C.S.-H."/>
            <person name="Xiao X."/>
            <person name="Malainual N."/>
            <person name="Hou J."/>
            <person name="Wang L."/>
            <person name="Wang M."/>
            <person name="Yang K."/>
            <person name="Cui Y."/>
            <person name="Leung E."/>
            <person name="Nong W."/>
            <person name="Shin S.-K."/>
            <person name="Au S."/>
            <person name="Jeong K.Y."/>
            <person name="Chew F.T."/>
            <person name="Hui J."/>
            <person name="Leung T.F."/>
            <person name="Tungtrongchitr A."/>
            <person name="Zhong N."/>
            <person name="Liu Z."/>
            <person name="Tsui S."/>
        </authorList>
    </citation>
    <scope>NUCLEOTIDE SEQUENCE</scope>
    <source>
        <strain evidence="3">Derf</strain>
        <tissue evidence="3">Whole organism</tissue>
    </source>
</reference>
<protein>
    <submittedName>
        <fullName evidence="2 3">Cell cycle progression</fullName>
    </submittedName>
</protein>
<sequence length="680" mass="79477">MLPILIVRVTNRLISGRISTAPRNRTTFDLISNQQRCIHVTTIDKAYSTTTKVVKQQSYHQRYVNYAPVLYEWSQKLNSGQLTMDSLLASQQFQRVSESICDTIRHSDTNILNMLKSLIIMNLDPNLRIVRFLEDELLYKIQYSYEFKLLNATMTLYHCLKDTTPKRSLIFDTLIRTIGEKLDESKASMLDLVHMTKFTRYFMPEIMIKIEDQLMRYLDSDEEIPLDNLCYLLVLLSRHNRRNKNLIRSVVAKLLKYRSEEIYTMPPHLIHMISSLKRLNFPEINLLEKCSDILVNFKFLENLSESSKRDFTVAISNFNFSYPKLNDYYLQTLKDNPDIFKHQDLITLTITLARLNYQRDDFVDIIMDHIVPKISAENCASRYQWFNFVHSLMLLRCATVDHVKSILRNQFYVEMEQEELELHLKNLKERQAKNSQQGENDVSSENEKLDPVSEDLTANSGHEIYRMMNIRRKYCVLNGMISLQSDSRIIDPNTHQSMGKIPIQTFFDNEEDMENFKTYIKTFDLDIIKRSKDLQEFRKKIIQTFDAFAPSKDKYMLVDVKTPFGYTIDAELLVDLEGKPQIIDRPKISSADSKMKDIHRNVALVCIGFNETLLDDNSRFIGPKDVELSLLTSLGYVVIPIHQNSLPQSVTSLNRVKFLQNLINSHIKSDNNNNDDDDDH</sequence>